<name>A0A939QJ21_9MICO</name>
<proteinExistence type="predicted"/>
<dbReference type="Pfam" id="PF01047">
    <property type="entry name" value="MarR"/>
    <property type="match status" value="1"/>
</dbReference>
<dbReference type="GO" id="GO:0003700">
    <property type="term" value="F:DNA-binding transcription factor activity"/>
    <property type="evidence" value="ECO:0007669"/>
    <property type="project" value="InterPro"/>
</dbReference>
<organism evidence="2 3">
    <name type="scientific">Microbacterium stercoris</name>
    <dbReference type="NCBI Taxonomy" id="2820289"/>
    <lineage>
        <taxon>Bacteria</taxon>
        <taxon>Bacillati</taxon>
        <taxon>Actinomycetota</taxon>
        <taxon>Actinomycetes</taxon>
        <taxon>Micrococcales</taxon>
        <taxon>Microbacteriaceae</taxon>
        <taxon>Microbacterium</taxon>
    </lineage>
</organism>
<evidence type="ECO:0000259" key="1">
    <source>
        <dbReference type="PROSITE" id="PS50995"/>
    </source>
</evidence>
<gene>
    <name evidence="2" type="ORF">J5V96_05785</name>
</gene>
<evidence type="ECO:0000313" key="2">
    <source>
        <dbReference type="EMBL" id="MBO3663020.1"/>
    </source>
</evidence>
<dbReference type="PRINTS" id="PR00598">
    <property type="entry name" value="HTHMARR"/>
</dbReference>
<dbReference type="Gene3D" id="1.10.10.10">
    <property type="entry name" value="Winged helix-like DNA-binding domain superfamily/Winged helix DNA-binding domain"/>
    <property type="match status" value="1"/>
</dbReference>
<dbReference type="InterPro" id="IPR036390">
    <property type="entry name" value="WH_DNA-bd_sf"/>
</dbReference>
<comment type="caution">
    <text evidence="2">The sequence shown here is derived from an EMBL/GenBank/DDBJ whole genome shotgun (WGS) entry which is preliminary data.</text>
</comment>
<dbReference type="InterPro" id="IPR000835">
    <property type="entry name" value="HTH_MarR-typ"/>
</dbReference>
<dbReference type="AlphaFoldDB" id="A0A939QJ21"/>
<dbReference type="PANTHER" id="PTHR33164:SF43">
    <property type="entry name" value="HTH-TYPE TRANSCRIPTIONAL REPRESSOR YETL"/>
    <property type="match status" value="1"/>
</dbReference>
<dbReference type="Proteomes" id="UP000680132">
    <property type="component" value="Unassembled WGS sequence"/>
</dbReference>
<dbReference type="GO" id="GO:0006950">
    <property type="term" value="P:response to stress"/>
    <property type="evidence" value="ECO:0007669"/>
    <property type="project" value="TreeGrafter"/>
</dbReference>
<dbReference type="PANTHER" id="PTHR33164">
    <property type="entry name" value="TRANSCRIPTIONAL REGULATOR, MARR FAMILY"/>
    <property type="match status" value="1"/>
</dbReference>
<reference evidence="2" key="1">
    <citation type="submission" date="2021-03" db="EMBL/GenBank/DDBJ databases">
        <title>Microbacterium sp. nov., a novel actinobacterium isolated from cow dung.</title>
        <authorList>
            <person name="Zhang L."/>
        </authorList>
    </citation>
    <scope>NUCLEOTIDE SEQUENCE</scope>
    <source>
        <strain evidence="2">NEAU-LLB</strain>
    </source>
</reference>
<dbReference type="InterPro" id="IPR036388">
    <property type="entry name" value="WH-like_DNA-bd_sf"/>
</dbReference>
<keyword evidence="3" id="KW-1185">Reference proteome</keyword>
<sequence length="172" mass="19268">MMDPRVLDPAQRIVSREGLTDTQIDETVTLLEALRRWRETEEAVSEASRRYMKLGDNDMRALRFVITAQEHGSIVTPSAIADHLRISTASTTKLLDRLAAAGHIRRLPHPSDRRSVAVEVVEETRDAARESIGRVYGRRFSAAAQLTSEERGIVTRFLRLLADTSPSPDTAF</sequence>
<dbReference type="SMART" id="SM00347">
    <property type="entry name" value="HTH_MARR"/>
    <property type="match status" value="1"/>
</dbReference>
<dbReference type="SUPFAM" id="SSF46785">
    <property type="entry name" value="Winged helix' DNA-binding domain"/>
    <property type="match status" value="1"/>
</dbReference>
<feature type="domain" description="HTH marR-type" evidence="1">
    <location>
        <begin position="23"/>
        <end position="163"/>
    </location>
</feature>
<protein>
    <submittedName>
        <fullName evidence="2">MarR family transcriptional regulator</fullName>
    </submittedName>
</protein>
<dbReference type="PROSITE" id="PS50995">
    <property type="entry name" value="HTH_MARR_2"/>
    <property type="match status" value="1"/>
</dbReference>
<dbReference type="EMBL" id="JAGFOA010000002">
    <property type="protein sequence ID" value="MBO3663020.1"/>
    <property type="molecule type" value="Genomic_DNA"/>
</dbReference>
<evidence type="ECO:0000313" key="3">
    <source>
        <dbReference type="Proteomes" id="UP000680132"/>
    </source>
</evidence>
<dbReference type="InterPro" id="IPR039422">
    <property type="entry name" value="MarR/SlyA-like"/>
</dbReference>
<accession>A0A939QJ21</accession>